<comment type="caution">
    <text evidence="5">The sequence shown here is derived from an EMBL/GenBank/DDBJ whole genome shotgun (WGS) entry which is preliminary data.</text>
</comment>
<keyword evidence="6" id="KW-1185">Reference proteome</keyword>
<proteinExistence type="predicted"/>
<feature type="chain" id="PRO_5047465277" description="G5 domain-containing protein" evidence="3">
    <location>
        <begin position="21"/>
        <end position="211"/>
    </location>
</feature>
<reference evidence="5 6" key="1">
    <citation type="submission" date="2020-03" db="EMBL/GenBank/DDBJ databases">
        <title>WGS of actinomycetes isolated from Thailand.</title>
        <authorList>
            <person name="Thawai C."/>
        </authorList>
    </citation>
    <scope>NUCLEOTIDE SEQUENCE [LARGE SCALE GENOMIC DNA]</scope>
    <source>
        <strain evidence="5 6">HSS6-12</strain>
    </source>
</reference>
<dbReference type="Gene3D" id="2.20.230.10">
    <property type="entry name" value="Resuscitation-promoting factor rpfb"/>
    <property type="match status" value="1"/>
</dbReference>
<evidence type="ECO:0000313" key="5">
    <source>
        <dbReference type="EMBL" id="NJP31022.1"/>
    </source>
</evidence>
<evidence type="ECO:0000256" key="2">
    <source>
        <dbReference type="SAM" id="MobiDB-lite"/>
    </source>
</evidence>
<gene>
    <name evidence="5" type="ORF">HCJ94_03240</name>
</gene>
<dbReference type="InterPro" id="IPR011098">
    <property type="entry name" value="G5_dom"/>
</dbReference>
<feature type="region of interest" description="Disordered" evidence="2">
    <location>
        <begin position="23"/>
        <end position="86"/>
    </location>
</feature>
<name>A0ABX0YZV2_9ACTN</name>
<dbReference type="SMART" id="SM01208">
    <property type="entry name" value="G5"/>
    <property type="match status" value="1"/>
</dbReference>
<protein>
    <recommendedName>
        <fullName evidence="4">G5 domain-containing protein</fullName>
    </recommendedName>
</protein>
<feature type="compositionally biased region" description="Low complexity" evidence="2">
    <location>
        <begin position="55"/>
        <end position="76"/>
    </location>
</feature>
<feature type="domain" description="G5" evidence="4">
    <location>
        <begin position="75"/>
        <end position="155"/>
    </location>
</feature>
<evidence type="ECO:0000313" key="6">
    <source>
        <dbReference type="Proteomes" id="UP000783871"/>
    </source>
</evidence>
<feature type="compositionally biased region" description="Polar residues" evidence="2">
    <location>
        <begin position="77"/>
        <end position="86"/>
    </location>
</feature>
<sequence>MVLISAVTLVLLCCGGAAISAIVSPPSDSQGQKNPAAESVPTAKAEDNSSEEPAELAPTPQATPTQLATPTAAPTPNVQTRTETETQKIAFQTKTIYDSSLAKGTKKVTTRGVPGVKTLTYQITLTDGVQTAKKLIKSEITKAPVTQVVRVGTKETRQCDPNYSGACVPIASDVDCAGGSGNGPAYVVGPVRVVGSDIYDLDRDGDGIGCD</sequence>
<keyword evidence="1 3" id="KW-0732">Signal</keyword>
<dbReference type="Pfam" id="PF07501">
    <property type="entry name" value="G5"/>
    <property type="match status" value="1"/>
</dbReference>
<evidence type="ECO:0000259" key="4">
    <source>
        <dbReference type="PROSITE" id="PS51109"/>
    </source>
</evidence>
<dbReference type="EMBL" id="JAATEO010000002">
    <property type="protein sequence ID" value="NJP31022.1"/>
    <property type="molecule type" value="Genomic_DNA"/>
</dbReference>
<evidence type="ECO:0000256" key="3">
    <source>
        <dbReference type="SAM" id="SignalP"/>
    </source>
</evidence>
<accession>A0ABX0YZV2</accession>
<evidence type="ECO:0000256" key="1">
    <source>
        <dbReference type="ARBA" id="ARBA00022729"/>
    </source>
</evidence>
<dbReference type="PROSITE" id="PS51109">
    <property type="entry name" value="G5"/>
    <property type="match status" value="1"/>
</dbReference>
<organism evidence="5 6">
    <name type="scientific">Micromonospora thermarum</name>
    <dbReference type="NCBI Taxonomy" id="2720024"/>
    <lineage>
        <taxon>Bacteria</taxon>
        <taxon>Bacillati</taxon>
        <taxon>Actinomycetota</taxon>
        <taxon>Actinomycetes</taxon>
        <taxon>Micromonosporales</taxon>
        <taxon>Micromonosporaceae</taxon>
        <taxon>Micromonospora</taxon>
    </lineage>
</organism>
<feature type="signal peptide" evidence="3">
    <location>
        <begin position="1"/>
        <end position="20"/>
    </location>
</feature>
<dbReference type="Proteomes" id="UP000783871">
    <property type="component" value="Unassembled WGS sequence"/>
</dbReference>